<gene>
    <name evidence="1" type="ORF">AYBTSS11_LOCUS11941</name>
</gene>
<dbReference type="AlphaFoldDB" id="A0AA86SHX6"/>
<reference evidence="1" key="1">
    <citation type="submission" date="2023-10" db="EMBL/GenBank/DDBJ databases">
        <authorList>
            <person name="Domelevo Entfellner J.-B."/>
        </authorList>
    </citation>
    <scope>NUCLEOTIDE SEQUENCE</scope>
</reference>
<proteinExistence type="predicted"/>
<accession>A0AA86SHX6</accession>
<organism evidence="1 2">
    <name type="scientific">Sphenostylis stenocarpa</name>
    <dbReference type="NCBI Taxonomy" id="92480"/>
    <lineage>
        <taxon>Eukaryota</taxon>
        <taxon>Viridiplantae</taxon>
        <taxon>Streptophyta</taxon>
        <taxon>Embryophyta</taxon>
        <taxon>Tracheophyta</taxon>
        <taxon>Spermatophyta</taxon>
        <taxon>Magnoliopsida</taxon>
        <taxon>eudicotyledons</taxon>
        <taxon>Gunneridae</taxon>
        <taxon>Pentapetalae</taxon>
        <taxon>rosids</taxon>
        <taxon>fabids</taxon>
        <taxon>Fabales</taxon>
        <taxon>Fabaceae</taxon>
        <taxon>Papilionoideae</taxon>
        <taxon>50 kb inversion clade</taxon>
        <taxon>NPAAA clade</taxon>
        <taxon>indigoferoid/millettioid clade</taxon>
        <taxon>Phaseoleae</taxon>
        <taxon>Sphenostylis</taxon>
    </lineage>
</organism>
<name>A0AA86SHX6_9FABA</name>
<keyword evidence="2" id="KW-1185">Reference proteome</keyword>
<sequence>MKAENEEMDGKDERRMKDNLRIQFMKRILVERTRERGWSKSCSEPSFYSYMPMVARHYPLRDK</sequence>
<dbReference type="EMBL" id="OY731400">
    <property type="protein sequence ID" value="CAJ1944494.1"/>
    <property type="molecule type" value="Genomic_DNA"/>
</dbReference>
<dbReference type="Proteomes" id="UP001189624">
    <property type="component" value="Chromosome 3"/>
</dbReference>
<dbReference type="Gramene" id="rna-AYBTSS11_LOCUS11941">
    <property type="protein sequence ID" value="CAJ1944494.1"/>
    <property type="gene ID" value="gene-AYBTSS11_LOCUS11941"/>
</dbReference>
<evidence type="ECO:0000313" key="1">
    <source>
        <dbReference type="EMBL" id="CAJ1944494.1"/>
    </source>
</evidence>
<evidence type="ECO:0000313" key="2">
    <source>
        <dbReference type="Proteomes" id="UP001189624"/>
    </source>
</evidence>
<protein>
    <submittedName>
        <fullName evidence="1">Uncharacterized protein</fullName>
    </submittedName>
</protein>